<reference evidence="1" key="1">
    <citation type="submission" date="2019-08" db="EMBL/GenBank/DDBJ databases">
        <authorList>
            <person name="Kucharzyk K."/>
            <person name="Murdoch R.W."/>
            <person name="Higgins S."/>
            <person name="Loffler F."/>
        </authorList>
    </citation>
    <scope>NUCLEOTIDE SEQUENCE</scope>
</reference>
<dbReference type="EMBL" id="VSSQ01113254">
    <property type="protein sequence ID" value="MPN49738.1"/>
    <property type="molecule type" value="Genomic_DNA"/>
</dbReference>
<comment type="caution">
    <text evidence="1">The sequence shown here is derived from an EMBL/GenBank/DDBJ whole genome shotgun (WGS) entry which is preliminary data.</text>
</comment>
<accession>A0A645IEJ1</accession>
<protein>
    <submittedName>
        <fullName evidence="1">Uncharacterized protein</fullName>
    </submittedName>
</protein>
<sequence>MRGAVGVVDHEVGRGHRTIDDGEVHHPVGAVAFGFALPGVVAIGQCAGCRRRRAAAAQHDRADQSGEHQARIAFAHHDCGPFAGLPLVGVLATSVTSRAIRPCSRMICR</sequence>
<dbReference type="AlphaFoldDB" id="A0A645IEJ1"/>
<name>A0A645IEJ1_9ZZZZ</name>
<organism evidence="1">
    <name type="scientific">bioreactor metagenome</name>
    <dbReference type="NCBI Taxonomy" id="1076179"/>
    <lineage>
        <taxon>unclassified sequences</taxon>
        <taxon>metagenomes</taxon>
        <taxon>ecological metagenomes</taxon>
    </lineage>
</organism>
<gene>
    <name evidence="1" type="ORF">SDC9_197360</name>
</gene>
<evidence type="ECO:0000313" key="1">
    <source>
        <dbReference type="EMBL" id="MPN49738.1"/>
    </source>
</evidence>
<proteinExistence type="predicted"/>